<dbReference type="PIRSF" id="PIRSF016753">
    <property type="entry name" value="P_lipid/glycerol_ac_tran_prd"/>
    <property type="match status" value="1"/>
</dbReference>
<name>A0A8K2A6E1_9CYAN</name>
<dbReference type="GO" id="GO:0016020">
    <property type="term" value="C:membrane"/>
    <property type="evidence" value="ECO:0007669"/>
    <property type="project" value="TreeGrafter"/>
</dbReference>
<evidence type="ECO:0000313" key="3">
    <source>
        <dbReference type="EMBL" id="NCJ05105.1"/>
    </source>
</evidence>
<organism evidence="3 4">
    <name type="scientific">Petrachloros mirabilis ULC683</name>
    <dbReference type="NCBI Taxonomy" id="2781853"/>
    <lineage>
        <taxon>Bacteria</taxon>
        <taxon>Bacillati</taxon>
        <taxon>Cyanobacteriota</taxon>
        <taxon>Cyanophyceae</taxon>
        <taxon>Synechococcales</taxon>
        <taxon>Petrachlorosaceae</taxon>
        <taxon>Petrachloros</taxon>
        <taxon>Petrachloros mirabilis</taxon>
    </lineage>
</organism>
<dbReference type="SUPFAM" id="SSF69593">
    <property type="entry name" value="Glycerol-3-phosphate (1)-acyltransferase"/>
    <property type="match status" value="1"/>
</dbReference>
<evidence type="ECO:0000256" key="2">
    <source>
        <dbReference type="ARBA" id="ARBA00023315"/>
    </source>
</evidence>
<accession>A0A8K2A6E1</accession>
<dbReference type="Proteomes" id="UP000607397">
    <property type="component" value="Unassembled WGS sequence"/>
</dbReference>
<dbReference type="AlphaFoldDB" id="A0A8K2A6E1"/>
<gene>
    <name evidence="3" type="ORF">GS597_00940</name>
</gene>
<dbReference type="EMBL" id="WVIC01000002">
    <property type="protein sequence ID" value="NCJ05105.1"/>
    <property type="molecule type" value="Genomic_DNA"/>
</dbReference>
<dbReference type="InterPro" id="IPR007130">
    <property type="entry name" value="DAGAT"/>
</dbReference>
<dbReference type="GO" id="GO:0008374">
    <property type="term" value="F:O-acyltransferase activity"/>
    <property type="evidence" value="ECO:0007669"/>
    <property type="project" value="InterPro"/>
</dbReference>
<comment type="caution">
    <text evidence="3">The sequence shown here is derived from an EMBL/GenBank/DDBJ whole genome shotgun (WGS) entry which is preliminary data.</text>
</comment>
<keyword evidence="2 3" id="KW-0012">Acyltransferase</keyword>
<keyword evidence="1" id="KW-0808">Transferase</keyword>
<dbReference type="PANTHER" id="PTHR22753:SF14">
    <property type="entry name" value="MONOACYLGLYCEROL_DIACYLGLYCEROL O-ACYLTRANSFERASE"/>
    <property type="match status" value="1"/>
</dbReference>
<dbReference type="PANTHER" id="PTHR22753">
    <property type="entry name" value="TRANSMEMBRANE PROTEIN 68"/>
    <property type="match status" value="1"/>
</dbReference>
<dbReference type="Pfam" id="PF03982">
    <property type="entry name" value="DAGAT"/>
    <property type="match status" value="1"/>
</dbReference>
<evidence type="ECO:0000256" key="1">
    <source>
        <dbReference type="ARBA" id="ARBA00022679"/>
    </source>
</evidence>
<proteinExistence type="predicted"/>
<dbReference type="InterPro" id="IPR016676">
    <property type="entry name" value="P_lipid/glycerol_AcTrfase_prd"/>
</dbReference>
<protein>
    <submittedName>
        <fullName evidence="3">Glycerol acyltransferase</fullName>
    </submittedName>
</protein>
<reference evidence="3" key="1">
    <citation type="submission" date="2019-12" db="EMBL/GenBank/DDBJ databases">
        <title>High-Quality draft genome sequences of three cyanobacteria isolated from the limestone walls of the Old Cathedral of Coimbra.</title>
        <authorList>
            <person name="Tiago I."/>
            <person name="Soares F."/>
            <person name="Portugal A."/>
        </authorList>
    </citation>
    <scope>NUCLEOTIDE SEQUENCE [LARGE SCALE GENOMIC DNA]</scope>
    <source>
        <strain evidence="3">C</strain>
    </source>
</reference>
<sequence length="257" mass="29417">MPLWAWFYHHYFRVRTDGWEHVPAQGKVLFVGSHNGGLAAPDMFMFMYDWYRRFGTQRLAYGLMHPTVWKAYPGLVKLAVQGGAIVAHPKMAIAALQKNASLLVYPGGAQDVFRPHTLRHKIHFLGRKGFIKLALREHMPMMPVISAGAHDTLRVLADLYPLMQRLHQMGMPWLFDIDPEVFPIFLGLPWGIGIGPIFNFPFPTQIYTRVCPPIFFEHYGVEASRDPHYVQQCYNQVYTQMQAALDGLVAEYEAAQT</sequence>
<keyword evidence="4" id="KW-1185">Reference proteome</keyword>
<evidence type="ECO:0000313" key="4">
    <source>
        <dbReference type="Proteomes" id="UP000607397"/>
    </source>
</evidence>